<evidence type="ECO:0000313" key="2">
    <source>
        <dbReference type="EMBL" id="KAK0723241.1"/>
    </source>
</evidence>
<name>A0AA40AWI7_9PEZI</name>
<dbReference type="EMBL" id="JAUIRO010000003">
    <property type="protein sequence ID" value="KAK0723241.1"/>
    <property type="molecule type" value="Genomic_DNA"/>
</dbReference>
<protein>
    <recommendedName>
        <fullName evidence="4">Early meiotic induction protein 1</fullName>
    </recommendedName>
</protein>
<evidence type="ECO:0008006" key="4">
    <source>
        <dbReference type="Google" id="ProtNLM"/>
    </source>
</evidence>
<dbReference type="RefSeq" id="XP_060299165.1">
    <property type="nucleotide sequence ID" value="XM_060434013.1"/>
</dbReference>
<feature type="region of interest" description="Disordered" evidence="1">
    <location>
        <begin position="108"/>
        <end position="147"/>
    </location>
</feature>
<dbReference type="Proteomes" id="UP001172101">
    <property type="component" value="Unassembled WGS sequence"/>
</dbReference>
<gene>
    <name evidence="2" type="ORF">B0T26DRAFT_256525</name>
</gene>
<dbReference type="PANTHER" id="PTHR28052:SF1">
    <property type="entry name" value="UPF0545 PROTEIN C22ORF39"/>
    <property type="match status" value="1"/>
</dbReference>
<reference evidence="2" key="1">
    <citation type="submission" date="2023-06" db="EMBL/GenBank/DDBJ databases">
        <title>Genome-scale phylogeny and comparative genomics of the fungal order Sordariales.</title>
        <authorList>
            <consortium name="Lawrence Berkeley National Laboratory"/>
            <person name="Hensen N."/>
            <person name="Bonometti L."/>
            <person name="Westerberg I."/>
            <person name="Brannstrom I.O."/>
            <person name="Guillou S."/>
            <person name="Cros-Aarteil S."/>
            <person name="Calhoun S."/>
            <person name="Haridas S."/>
            <person name="Kuo A."/>
            <person name="Mondo S."/>
            <person name="Pangilinan J."/>
            <person name="Riley R."/>
            <person name="LaButti K."/>
            <person name="Andreopoulos B."/>
            <person name="Lipzen A."/>
            <person name="Chen C."/>
            <person name="Yanf M."/>
            <person name="Daum C."/>
            <person name="Ng V."/>
            <person name="Clum A."/>
            <person name="Steindorff A."/>
            <person name="Ohm R."/>
            <person name="Martin F."/>
            <person name="Silar P."/>
            <person name="Natvig D."/>
            <person name="Lalanne C."/>
            <person name="Gautier V."/>
            <person name="Ament-velasquez S.L."/>
            <person name="Kruys A."/>
            <person name="Hutchinson M.I."/>
            <person name="Powell A.J."/>
            <person name="Barry K."/>
            <person name="Miller A.N."/>
            <person name="Grigoriev I.V."/>
            <person name="Debuchy R."/>
            <person name="Gladieux P."/>
            <person name="Thoren M.H."/>
            <person name="Johannesson H."/>
        </authorList>
    </citation>
    <scope>NUCLEOTIDE SEQUENCE</scope>
    <source>
        <strain evidence="2">SMH2392-1A</strain>
    </source>
</reference>
<keyword evidence="3" id="KW-1185">Reference proteome</keyword>
<evidence type="ECO:0000313" key="3">
    <source>
        <dbReference type="Proteomes" id="UP001172101"/>
    </source>
</evidence>
<proteinExistence type="predicted"/>
<dbReference type="InterPro" id="IPR021475">
    <property type="entry name" value="Pants/Emi1-like"/>
</dbReference>
<organism evidence="2 3">
    <name type="scientific">Lasiosphaeria miniovina</name>
    <dbReference type="NCBI Taxonomy" id="1954250"/>
    <lineage>
        <taxon>Eukaryota</taxon>
        <taxon>Fungi</taxon>
        <taxon>Dikarya</taxon>
        <taxon>Ascomycota</taxon>
        <taxon>Pezizomycotina</taxon>
        <taxon>Sordariomycetes</taxon>
        <taxon>Sordariomycetidae</taxon>
        <taxon>Sordariales</taxon>
        <taxon>Lasiosphaeriaceae</taxon>
        <taxon>Lasiosphaeria</taxon>
    </lineage>
</organism>
<dbReference type="Pfam" id="PF11326">
    <property type="entry name" value="PANTS-like"/>
    <property type="match status" value="1"/>
</dbReference>
<dbReference type="AlphaFoldDB" id="A0AA40AWI7"/>
<dbReference type="PANTHER" id="PTHR28052">
    <property type="entry name" value="UPF0545 PROTEIN C22ORF39"/>
    <property type="match status" value="1"/>
</dbReference>
<sequence>MGWFWQSASSAPSTTTTTITTLTMASNPKPAPRSLALSEVQLPETMSCRDAFDYAWHCHTVGSQWNAIYRYGTMRNCSDLWDDFWLCMRTRTYGAEQKSAAIKAHYREKEEKKYGGGRPSSEDVWQSRREPAQPGEAFQEKFAPPVHDDVEYQLAQLERRRKIREELGIASRPQDDSDKDH</sequence>
<dbReference type="GeneID" id="85317283"/>
<evidence type="ECO:0000256" key="1">
    <source>
        <dbReference type="SAM" id="MobiDB-lite"/>
    </source>
</evidence>
<comment type="caution">
    <text evidence="2">The sequence shown here is derived from an EMBL/GenBank/DDBJ whole genome shotgun (WGS) entry which is preliminary data.</text>
</comment>
<accession>A0AA40AWI7</accession>